<dbReference type="KEGG" id="vg:4306174"/>
<dbReference type="EMBL" id="AM398843">
    <property type="protein sequence ID" value="CAL44607.1"/>
    <property type="molecule type" value="Genomic_DNA"/>
</dbReference>
<keyword evidence="1" id="KW-0812">Transmembrane</keyword>
<accession>Q0E594</accession>
<sequence>MSFQRVDAPSIGYDCIRGPRTSIQDHIRRRKYLIISVLSLVVLIIVVTVCMLSVFTRIDVPTPSKVTTRRVSQTRPLILPDKNITVESDLCDDVCEYETCHLLGGMLVGRCSLYTPDTLWTSSQSKSGYMANSQTVSKKTCLSECVYSLSTRRFNCTVDLDTGDTDECVPPQLYAETIKTMGDRPPASGITIPPAGRTKTVWMASRSRNNACRPLTLNTS</sequence>
<dbReference type="Proteomes" id="UP000008030">
    <property type="component" value="Segment"/>
</dbReference>
<evidence type="ECO:0000313" key="2">
    <source>
        <dbReference type="EMBL" id="CAL44607.1"/>
    </source>
</evidence>
<organismHost>
    <name type="scientific">Spodoptera frugiperda</name>
    <name type="common">Fall armyworm</name>
    <dbReference type="NCBI Taxonomy" id="7108"/>
</organismHost>
<dbReference type="OrthoDB" id="39468at10239"/>
<reference evidence="2 3" key="1">
    <citation type="journal article" date="2006" name="J. Virol.">
        <title>Genomic sequence of Spodoptera frugiperda Ascovirus 1a, an enveloped, double-stranded DNA insect virus that manipulates apoptosis for viral reproduction.</title>
        <authorList>
            <person name="Bideshi D.K."/>
            <person name="Demattei M.V."/>
            <person name="Rouleux-Bonnin F."/>
            <person name="Stasiak K."/>
            <person name="Tan Y."/>
            <person name="Bigot S."/>
            <person name="Bigot Y."/>
            <person name="Federici B.A."/>
        </authorList>
    </citation>
    <scope>NUCLEOTIDE SEQUENCE [LARGE SCALE GENOMIC DNA]</scope>
    <source>
        <strain evidence="3">SvAV-1a</strain>
    </source>
</reference>
<proteinExistence type="predicted"/>
<gene>
    <name evidence="2" type="primary">ORF007</name>
</gene>
<dbReference type="RefSeq" id="YP_762362.1">
    <property type="nucleotide sequence ID" value="NC_008361.1"/>
</dbReference>
<keyword evidence="1" id="KW-0472">Membrane</keyword>
<name>Q0E594_SFAVA</name>
<feature type="transmembrane region" description="Helical" evidence="1">
    <location>
        <begin position="32"/>
        <end position="55"/>
    </location>
</feature>
<keyword evidence="3" id="KW-1185">Reference proteome</keyword>
<protein>
    <submittedName>
        <fullName evidence="2">24.4 kDa</fullName>
    </submittedName>
</protein>
<keyword evidence="1" id="KW-1133">Transmembrane helix</keyword>
<organism evidence="2 3">
    <name type="scientific">Spodoptera frugiperda ascovirus 1a</name>
    <name type="common">SfAV-1a</name>
    <dbReference type="NCBI Taxonomy" id="113370"/>
    <lineage>
        <taxon>Viruses</taxon>
        <taxon>Varidnaviria</taxon>
        <taxon>Bamfordvirae</taxon>
        <taxon>Nucleocytoviricota</taxon>
        <taxon>Megaviricetes</taxon>
        <taxon>Pimascovirales</taxon>
        <taxon>Pimascovirales incertae sedis</taxon>
        <taxon>Ascoviridae</taxon>
        <taxon>Ascovirus</taxon>
        <taxon>Ascovirus sfav1a</taxon>
    </lineage>
</organism>
<dbReference type="GeneID" id="4306174"/>
<evidence type="ECO:0000256" key="1">
    <source>
        <dbReference type="SAM" id="Phobius"/>
    </source>
</evidence>
<evidence type="ECO:0000313" key="3">
    <source>
        <dbReference type="Proteomes" id="UP000008030"/>
    </source>
</evidence>